<feature type="compositionally biased region" description="Low complexity" evidence="1">
    <location>
        <begin position="48"/>
        <end position="60"/>
    </location>
</feature>
<dbReference type="SMART" id="SM00220">
    <property type="entry name" value="S_TKc"/>
    <property type="match status" value="1"/>
</dbReference>
<dbReference type="AlphaFoldDB" id="A0A286UBU7"/>
<comment type="caution">
    <text evidence="3">The sequence shown here is derived from an EMBL/GenBank/DDBJ whole genome shotgun (WGS) entry which is preliminary data.</text>
</comment>
<dbReference type="PROSITE" id="PS50011">
    <property type="entry name" value="PROTEIN_KINASE_DOM"/>
    <property type="match status" value="1"/>
</dbReference>
<dbReference type="InterPro" id="IPR051681">
    <property type="entry name" value="Ser/Thr_Kinases-Pseudokinases"/>
</dbReference>
<feature type="region of interest" description="Disordered" evidence="1">
    <location>
        <begin position="442"/>
        <end position="463"/>
    </location>
</feature>
<protein>
    <submittedName>
        <fullName evidence="3">Kinase</fullName>
    </submittedName>
</protein>
<keyword evidence="4" id="KW-1185">Reference proteome</keyword>
<dbReference type="PROSITE" id="PS00108">
    <property type="entry name" value="PROTEIN_KINASE_ST"/>
    <property type="match status" value="1"/>
</dbReference>
<keyword evidence="3" id="KW-0808">Transferase</keyword>
<organism evidence="3 4">
    <name type="scientific">Pyrrhoderma noxium</name>
    <dbReference type="NCBI Taxonomy" id="2282107"/>
    <lineage>
        <taxon>Eukaryota</taxon>
        <taxon>Fungi</taxon>
        <taxon>Dikarya</taxon>
        <taxon>Basidiomycota</taxon>
        <taxon>Agaricomycotina</taxon>
        <taxon>Agaricomycetes</taxon>
        <taxon>Hymenochaetales</taxon>
        <taxon>Hymenochaetaceae</taxon>
        <taxon>Pyrrhoderma</taxon>
    </lineage>
</organism>
<dbReference type="InterPro" id="IPR000719">
    <property type="entry name" value="Prot_kinase_dom"/>
</dbReference>
<dbReference type="InterPro" id="IPR001245">
    <property type="entry name" value="Ser-Thr/Tyr_kinase_cat_dom"/>
</dbReference>
<sequence length="707" mass="79185">MSASKPLPFSPRRDDRINCLPTPESLVDSIETEPNFIKPSPSKRTLYNTSPSSRSNRSPTFNDVSEIIKPDISHGACTSGSSSLHVGVTTACSSINASVDRDDDHPLQVCSRELEAQAIAAVLSAHSDLELTGNIFQENNIPTSIGGYCDVYRGLSLAHASIVAIKRFRVHIYRERSFAKSLARELHIWSKLHHPNVLPLLGYTIDNGDYPSLVSPWMNNGTIIQYLNKNPTHCIMPMVKGIAEGLRYLHSMGVSHSDLKSDNVLVSSSGTPLLADFGISRMVLESLSIESKSSLRGSVRWMAVEMFDVTPKVQFPRSKRFLRRSADIWAFGMTVYEILTLKRPYHHILNDVQVIMAIIRGNLPHPPERVLYRSANYDEIKLWELCRRCWEVDLSERPSIQQILQQLNNIETSKPPKSHHESQLLTPVSSVFDSFDLDEEGFSGSHHGSARIESSGKPSAPWHGQMHILKQPRDEYMAQYMARRATVSGLSALRPLAKSKNCRRSSSYSSYDPAEYLQYRPRTKLRSQAAGVVASDIAVFVASDGKCVLSWMGTTRVCEQRRTQQGSEDSRGPPDVIENKAMMLDDSSNDSLSGLVPTSREEETYIYRPGTVFRRVIYPPTLTRPSSTSVIKNSCTLIACSPGMELSLEGCTASDAMDVRAQSEAEEETAQKIYRSLERIKKMMFTSDRERKPGWRWLFKYIGASVT</sequence>
<dbReference type="PANTHER" id="PTHR44329">
    <property type="entry name" value="SERINE/THREONINE-PROTEIN KINASE TNNI3K-RELATED"/>
    <property type="match status" value="1"/>
</dbReference>
<dbReference type="STRING" id="2282107.A0A286UBU7"/>
<keyword evidence="3" id="KW-0418">Kinase</keyword>
<evidence type="ECO:0000259" key="2">
    <source>
        <dbReference type="PROSITE" id="PS50011"/>
    </source>
</evidence>
<dbReference type="InterPro" id="IPR008271">
    <property type="entry name" value="Ser/Thr_kinase_AS"/>
</dbReference>
<dbReference type="InParanoid" id="A0A286UBU7"/>
<evidence type="ECO:0000313" key="3">
    <source>
        <dbReference type="EMBL" id="PAV17072.1"/>
    </source>
</evidence>
<dbReference type="InterPro" id="IPR011009">
    <property type="entry name" value="Kinase-like_dom_sf"/>
</dbReference>
<dbReference type="Gene3D" id="1.10.510.10">
    <property type="entry name" value="Transferase(Phosphotransferase) domain 1"/>
    <property type="match status" value="1"/>
</dbReference>
<dbReference type="EMBL" id="NBII01000007">
    <property type="protein sequence ID" value="PAV17072.1"/>
    <property type="molecule type" value="Genomic_DNA"/>
</dbReference>
<dbReference type="SUPFAM" id="SSF56112">
    <property type="entry name" value="Protein kinase-like (PK-like)"/>
    <property type="match status" value="1"/>
</dbReference>
<dbReference type="GO" id="GO:0005524">
    <property type="term" value="F:ATP binding"/>
    <property type="evidence" value="ECO:0007669"/>
    <property type="project" value="InterPro"/>
</dbReference>
<dbReference type="Proteomes" id="UP000217199">
    <property type="component" value="Unassembled WGS sequence"/>
</dbReference>
<proteinExistence type="predicted"/>
<feature type="region of interest" description="Disordered" evidence="1">
    <location>
        <begin position="1"/>
        <end position="62"/>
    </location>
</feature>
<feature type="domain" description="Protein kinase" evidence="2">
    <location>
        <begin position="137"/>
        <end position="410"/>
    </location>
</feature>
<name>A0A286UBU7_9AGAM</name>
<evidence type="ECO:0000256" key="1">
    <source>
        <dbReference type="SAM" id="MobiDB-lite"/>
    </source>
</evidence>
<dbReference type="GO" id="GO:0004674">
    <property type="term" value="F:protein serine/threonine kinase activity"/>
    <property type="evidence" value="ECO:0007669"/>
    <property type="project" value="TreeGrafter"/>
</dbReference>
<dbReference type="Pfam" id="PF07714">
    <property type="entry name" value="PK_Tyr_Ser-Thr"/>
    <property type="match status" value="1"/>
</dbReference>
<evidence type="ECO:0000313" key="4">
    <source>
        <dbReference type="Proteomes" id="UP000217199"/>
    </source>
</evidence>
<dbReference type="OrthoDB" id="26722at2759"/>
<reference evidence="3 4" key="1">
    <citation type="journal article" date="2017" name="Mol. Ecol.">
        <title>Comparative and population genomic landscape of Phellinus noxius: A hypervariable fungus causing root rot in trees.</title>
        <authorList>
            <person name="Chung C.L."/>
            <person name="Lee T.J."/>
            <person name="Akiba M."/>
            <person name="Lee H.H."/>
            <person name="Kuo T.H."/>
            <person name="Liu D."/>
            <person name="Ke H.M."/>
            <person name="Yokoi T."/>
            <person name="Roa M.B."/>
            <person name="Lu M.J."/>
            <person name="Chang Y.Y."/>
            <person name="Ann P.J."/>
            <person name="Tsai J.N."/>
            <person name="Chen C.Y."/>
            <person name="Tzean S.S."/>
            <person name="Ota Y."/>
            <person name="Hattori T."/>
            <person name="Sahashi N."/>
            <person name="Liou R.F."/>
            <person name="Kikuchi T."/>
            <person name="Tsai I.J."/>
        </authorList>
    </citation>
    <scope>NUCLEOTIDE SEQUENCE [LARGE SCALE GENOMIC DNA]</scope>
    <source>
        <strain evidence="3 4">FFPRI411160</strain>
    </source>
</reference>
<gene>
    <name evidence="3" type="ORF">PNOK_0713600</name>
</gene>
<accession>A0A286UBU7</accession>